<keyword evidence="2" id="KW-1185">Reference proteome</keyword>
<dbReference type="InParanoid" id="A0A0L0HMD1"/>
<proteinExistence type="predicted"/>
<evidence type="ECO:0000313" key="2">
    <source>
        <dbReference type="Proteomes" id="UP000053201"/>
    </source>
</evidence>
<dbReference type="RefSeq" id="XP_016610099.1">
    <property type="nucleotide sequence ID" value="XM_016750844.1"/>
</dbReference>
<gene>
    <name evidence="1" type="ORF">SPPG_02563</name>
</gene>
<accession>A0A0L0HMD1</accession>
<reference evidence="1 2" key="1">
    <citation type="submission" date="2009-08" db="EMBL/GenBank/DDBJ databases">
        <title>The Genome Sequence of Spizellomyces punctatus strain DAOM BR117.</title>
        <authorList>
            <consortium name="The Broad Institute Genome Sequencing Platform"/>
            <person name="Russ C."/>
            <person name="Cuomo C."/>
            <person name="Shea T."/>
            <person name="Young S.K."/>
            <person name="Zeng Q."/>
            <person name="Koehrsen M."/>
            <person name="Haas B."/>
            <person name="Borodovsky M."/>
            <person name="Guigo R."/>
            <person name="Alvarado L."/>
            <person name="Berlin A."/>
            <person name="Bochicchio J."/>
            <person name="Borenstein D."/>
            <person name="Chapman S."/>
            <person name="Chen Z."/>
            <person name="Engels R."/>
            <person name="Freedman E."/>
            <person name="Gellesch M."/>
            <person name="Goldberg J."/>
            <person name="Griggs A."/>
            <person name="Gujja S."/>
            <person name="Heiman D."/>
            <person name="Hepburn T."/>
            <person name="Howarth C."/>
            <person name="Jen D."/>
            <person name="Larson L."/>
            <person name="Lewis B."/>
            <person name="Mehta T."/>
            <person name="Park D."/>
            <person name="Pearson M."/>
            <person name="Roberts A."/>
            <person name="Saif S."/>
            <person name="Shenoy N."/>
            <person name="Sisk P."/>
            <person name="Stolte C."/>
            <person name="Sykes S."/>
            <person name="Thomson T."/>
            <person name="Walk T."/>
            <person name="White J."/>
            <person name="Yandava C."/>
            <person name="Burger G."/>
            <person name="Gray M.W."/>
            <person name="Holland P.W.H."/>
            <person name="King N."/>
            <person name="Lang F.B.F."/>
            <person name="Roger A.J."/>
            <person name="Ruiz-Trillo I."/>
            <person name="Lander E."/>
            <person name="Nusbaum C."/>
        </authorList>
    </citation>
    <scope>NUCLEOTIDE SEQUENCE [LARGE SCALE GENOMIC DNA]</scope>
    <source>
        <strain evidence="1 2">DAOM BR117</strain>
    </source>
</reference>
<sequence length="961" mass="98236">MTTDCTSTTTGSFQVKGGVGIAKSLYIGGDVYTNGVKLATESSLTASVATKQNASPLLDAISGLTTTPNTFIMGASNGFTATPVSTILGGYQPLLTTSSSLNVNSLMTSGGIFVQGAMDMVFRVDNVGNGLLTGGLLVEKDLNVEGLIIQNGVKVAMQQWAVAMMTSMTTPLSQSLTLLQTLVQNNKTAADMALATKQSASPLLNSISGLIPAANTFIMGTPTGFSVVPTSNILSSYQPLITSSTALSFNSATVGRGITIQNGAASTTMSLVNTGSNITWGMRVAGSTGDGTLSAGGFGLNSSYNNTGFVLRVSNTGVMQIPNTTDSSSVTTGAFQVSGGVGIGKTLTLGAGGGGLQPAAIVINAPSSATASMAVLISNNAASSNSWGIYHAATNGTGILTNGSLGFYNYGTSAHQFILKANGTIAITSTTDSSSTITGALQVSGGAGIAKSLYVGGDIFSNNLKLATESYVGMAIANKQASSPLLSSISGLALSANSFIVGSSATSFSTKTVEEVKSILGVTNVDLSGKQNASPLLDSIASMSPMSNMFLMGDDVQGFTLANDVTVRSILNIVNYAPSISALQTSKQDVIMSSSNLLVNTILANDTSDAQTVSSGALQVKGGIGVSKSIFSGGNITGKVLIAASTGGYFKLRSDTPSMKGDYTISYNNSGDALHVHLAGSSDSIDQHRYEFDLILSGNLTIGLPLNGLRAIILKNLDPGTNACAIQYFQNAAGSAVMFLNGNNRSVDGGVNTFTIRNDAGGVRLQAQGAKGITIASSTGNVIVESTTPALSSTTGALVVNGGVAVGAHVVAGGNLYSNGPVYSNGQVCATQSWVTGQTFLRNVQVFKLLTKDVWQSNNASKVFYVSTPGKVLMEWTIRLHGNANSNGTLSIFLGQSAGSMPLVYASDFNFNSGINTTLTATFILTGMADNVAYFTNFSISQAAPDNTTDVTLIKITELGP</sequence>
<dbReference type="GeneID" id="27686138"/>
<dbReference type="Proteomes" id="UP000053201">
    <property type="component" value="Unassembled WGS sequence"/>
</dbReference>
<dbReference type="EMBL" id="KQ257453">
    <property type="protein sequence ID" value="KND02060.1"/>
    <property type="molecule type" value="Genomic_DNA"/>
</dbReference>
<protein>
    <submittedName>
        <fullName evidence="1">Uncharacterized protein</fullName>
    </submittedName>
</protein>
<name>A0A0L0HMD1_SPIPD</name>
<dbReference type="VEuPathDB" id="FungiDB:SPPG_02563"/>
<evidence type="ECO:0000313" key="1">
    <source>
        <dbReference type="EMBL" id="KND02060.1"/>
    </source>
</evidence>
<organism evidence="1 2">
    <name type="scientific">Spizellomyces punctatus (strain DAOM BR117)</name>
    <dbReference type="NCBI Taxonomy" id="645134"/>
    <lineage>
        <taxon>Eukaryota</taxon>
        <taxon>Fungi</taxon>
        <taxon>Fungi incertae sedis</taxon>
        <taxon>Chytridiomycota</taxon>
        <taxon>Chytridiomycota incertae sedis</taxon>
        <taxon>Chytridiomycetes</taxon>
        <taxon>Spizellomycetales</taxon>
        <taxon>Spizellomycetaceae</taxon>
        <taxon>Spizellomyces</taxon>
    </lineage>
</organism>
<dbReference type="AlphaFoldDB" id="A0A0L0HMD1"/>
<dbReference type="OrthoDB" id="2185661at2759"/>